<dbReference type="AlphaFoldDB" id="A0A915IQ56"/>
<dbReference type="Proteomes" id="UP000887565">
    <property type="component" value="Unplaced"/>
</dbReference>
<organism evidence="1 2">
    <name type="scientific">Romanomermis culicivorax</name>
    <name type="common">Nematode worm</name>
    <dbReference type="NCBI Taxonomy" id="13658"/>
    <lineage>
        <taxon>Eukaryota</taxon>
        <taxon>Metazoa</taxon>
        <taxon>Ecdysozoa</taxon>
        <taxon>Nematoda</taxon>
        <taxon>Enoplea</taxon>
        <taxon>Dorylaimia</taxon>
        <taxon>Mermithida</taxon>
        <taxon>Mermithoidea</taxon>
        <taxon>Mermithidae</taxon>
        <taxon>Romanomermis</taxon>
    </lineage>
</organism>
<proteinExistence type="predicted"/>
<evidence type="ECO:0000313" key="2">
    <source>
        <dbReference type="WBParaSite" id="nRc.2.0.1.t16005-RA"/>
    </source>
</evidence>
<keyword evidence="1" id="KW-1185">Reference proteome</keyword>
<protein>
    <submittedName>
        <fullName evidence="2">Uncharacterized protein</fullName>
    </submittedName>
</protein>
<evidence type="ECO:0000313" key="1">
    <source>
        <dbReference type="Proteomes" id="UP000887565"/>
    </source>
</evidence>
<name>A0A915IQ56_ROMCU</name>
<reference evidence="2" key="1">
    <citation type="submission" date="2022-11" db="UniProtKB">
        <authorList>
            <consortium name="WormBaseParasite"/>
        </authorList>
    </citation>
    <scope>IDENTIFICATION</scope>
</reference>
<accession>A0A915IQ56</accession>
<sequence>SCGSIVACCDLVWSIPSKFRSYWTEIYVENEICSLMDWNNQKIYDLLFSNTFGLKRASRGGTMQKIGATDSKTDTFVGVYSISILLLTFVKF</sequence>
<dbReference type="WBParaSite" id="nRc.2.0.1.t16005-RA">
    <property type="protein sequence ID" value="nRc.2.0.1.t16005-RA"/>
    <property type="gene ID" value="nRc.2.0.1.g16005"/>
</dbReference>